<comment type="caution">
    <text evidence="2">The sequence shown here is derived from an EMBL/GenBank/DDBJ whole genome shotgun (WGS) entry which is preliminary data.</text>
</comment>
<dbReference type="Proteomes" id="UP000092247">
    <property type="component" value="Unassembled WGS sequence"/>
</dbReference>
<dbReference type="EMBL" id="LZEX01000023">
    <property type="protein sequence ID" value="OBU06098.1"/>
    <property type="molecule type" value="Genomic_DNA"/>
</dbReference>
<dbReference type="Pfam" id="PF09937">
    <property type="entry name" value="DUF2169"/>
    <property type="match status" value="1"/>
</dbReference>
<evidence type="ECO:0000313" key="3">
    <source>
        <dbReference type="Proteomes" id="UP000092247"/>
    </source>
</evidence>
<protein>
    <recommendedName>
        <fullName evidence="1">DUF2169 domain-containing protein</fullName>
    </recommendedName>
</protein>
<gene>
    <name evidence="2" type="ORF">AYY17_06865</name>
</gene>
<organism evidence="2 3">
    <name type="scientific">Morganella psychrotolerans</name>
    <dbReference type="NCBI Taxonomy" id="368603"/>
    <lineage>
        <taxon>Bacteria</taxon>
        <taxon>Pseudomonadati</taxon>
        <taxon>Pseudomonadota</taxon>
        <taxon>Gammaproteobacteria</taxon>
        <taxon>Enterobacterales</taxon>
        <taxon>Morganellaceae</taxon>
        <taxon>Morganella</taxon>
    </lineage>
</organism>
<evidence type="ECO:0000259" key="1">
    <source>
        <dbReference type="Pfam" id="PF09937"/>
    </source>
</evidence>
<accession>A0A1B8HAI7</accession>
<feature type="domain" description="DUF2169" evidence="1">
    <location>
        <begin position="25"/>
        <end position="327"/>
    </location>
</feature>
<reference evidence="2 3" key="1">
    <citation type="submission" date="2016-06" db="EMBL/GenBank/DDBJ databases">
        <authorList>
            <person name="Kjaerup R.B."/>
            <person name="Dalgaard T.S."/>
            <person name="Juul-Madsen H.R."/>
        </authorList>
    </citation>
    <scope>NUCLEOTIDE SEQUENCE [LARGE SCALE GENOMIC DNA]</scope>
    <source>
        <strain evidence="2 3">GCSL-Mp3</strain>
    </source>
</reference>
<dbReference type="AlphaFoldDB" id="A0A1B8HAI7"/>
<evidence type="ECO:0000313" key="2">
    <source>
        <dbReference type="EMBL" id="OBU06098.1"/>
    </source>
</evidence>
<proteinExistence type="predicted"/>
<dbReference type="InterPro" id="IPR018683">
    <property type="entry name" value="DUF2169"/>
</dbReference>
<name>A0A1B8HAI7_9GAMM</name>
<sequence length="381" mass="43054">MGFINYSIFPAISFKGTDNHKSEFHIVTARITYDIKIMTSDGKSILTVAPEQDPLNYSDVHFDDDIKKSIRYESDLSPYKPKTDVIINATAFSPGNRATAAFDVGVQLGKYIKPLRIHGPRCWIHDSFGWELSPAEPVKSLDIRYEYATGGTLNIHDKIFASPANPSGMGWYPKEYLKQCGEITLPGPQIESSESPVKHISQVIRPEGFGFFGRSWRDRIKYAGTYDDNWLEKQHPFPPVDFKFNYWCGAHPSLQIPHIEVGNKLPVKLFGLIPSSEIAVQKILFYIPTETLFIFIVSELGISVTKDMQLDTIVIDMTIRKVFCTYRITVPESVKAAEIQLRYISEDNMKSLSKTPGKPCPDKTEFIPVPPSLVKKGIYYG</sequence>